<keyword evidence="4" id="KW-1185">Reference proteome</keyword>
<evidence type="ECO:0000313" key="3">
    <source>
        <dbReference type="EMBL" id="KAH6601436.1"/>
    </source>
</evidence>
<dbReference type="SUPFAM" id="SSF47954">
    <property type="entry name" value="Cyclin-like"/>
    <property type="match status" value="2"/>
</dbReference>
<comment type="caution">
    <text evidence="3">The sequence shown here is derived from an EMBL/GenBank/DDBJ whole genome shotgun (WGS) entry which is preliminary data.</text>
</comment>
<dbReference type="InterPro" id="IPR006671">
    <property type="entry name" value="Cyclin_N"/>
</dbReference>
<feature type="compositionally biased region" description="Polar residues" evidence="1">
    <location>
        <begin position="339"/>
        <end position="350"/>
    </location>
</feature>
<accession>A0ABQ8FNM5</accession>
<feature type="compositionally biased region" description="Polar residues" evidence="1">
    <location>
        <begin position="280"/>
        <end position="289"/>
    </location>
</feature>
<proteinExistence type="predicted"/>
<feature type="domain" description="Cyclin N-terminal" evidence="2">
    <location>
        <begin position="28"/>
        <end position="147"/>
    </location>
</feature>
<feature type="compositionally biased region" description="Polar residues" evidence="1">
    <location>
        <begin position="295"/>
        <end position="315"/>
    </location>
</feature>
<evidence type="ECO:0000313" key="4">
    <source>
        <dbReference type="Proteomes" id="UP001648503"/>
    </source>
</evidence>
<dbReference type="Pfam" id="PF00134">
    <property type="entry name" value="Cyclin_N"/>
    <property type="match status" value="1"/>
</dbReference>
<reference evidence="3 4" key="1">
    <citation type="submission" date="2021-02" db="EMBL/GenBank/DDBJ databases">
        <title>Variation within the Batrachochytrium salamandrivorans European outbreak.</title>
        <authorList>
            <person name="Kelly M."/>
            <person name="Pasmans F."/>
            <person name="Shea T.P."/>
            <person name="Munoz J.F."/>
            <person name="Carranza S."/>
            <person name="Cuomo C.A."/>
            <person name="Martel A."/>
        </authorList>
    </citation>
    <scope>NUCLEOTIDE SEQUENCE [LARGE SCALE GENOMIC DNA]</scope>
    <source>
        <strain evidence="3 4">AMFP18/2</strain>
    </source>
</reference>
<evidence type="ECO:0000256" key="1">
    <source>
        <dbReference type="SAM" id="MobiDB-lite"/>
    </source>
</evidence>
<dbReference type="InterPro" id="IPR043198">
    <property type="entry name" value="Cyclin/Ssn8"/>
</dbReference>
<gene>
    <name evidence="3" type="ORF">BASA50_001579</name>
</gene>
<feature type="region of interest" description="Disordered" evidence="1">
    <location>
        <begin position="266"/>
        <end position="350"/>
    </location>
</feature>
<dbReference type="Gene3D" id="1.10.472.10">
    <property type="entry name" value="Cyclin-like"/>
    <property type="match status" value="2"/>
</dbReference>
<name>A0ABQ8FNM5_9FUNG</name>
<feature type="compositionally biased region" description="Basic residues" evidence="1">
    <location>
        <begin position="266"/>
        <end position="277"/>
    </location>
</feature>
<sequence>MTAKGWLFSDRALLASPSVSGGGWTPGTEAHTRLRACRFIERCARRLALPHDMQATAKIFLHRFYMRASLKDSEYHDVASALLFLCGKLGDGRNYKHIEQIVNVCANDAAKSRSFAQIPENSTTFSRWKNTIMSHEEYALQLLCFDLSPDLPHPHALELIKKNKGSMTLQKLAFAYCDEALCTTLAVRCSAVHIAHAAAHAARLTLRGNDPLDNGAEWYHDAGLDLMKLKALALEISLAADEVQLSRLALVRESKIKDLLKMRQVRRSSRAASRRARVVGTTSNSSPRSSAVPGTPSTGITDTSPQWSPSKRTPSISPPFAPVPDQSRPSGRTAVVSVGNPTSGSSVSHGYNASGIRVANSANVQSIDSMQSTSIGNAFNSQCNHTTLQKEASYQTGHIYRQPGSYNTTYQQTSINSYNTKFDSSFKLPHNQSYSVNLDDASLHSTIAGAIRTNVSGDHSYNPYTRPKH</sequence>
<dbReference type="InterPro" id="IPR036915">
    <property type="entry name" value="Cyclin-like_sf"/>
</dbReference>
<dbReference type="PANTHER" id="PTHR10026">
    <property type="entry name" value="CYCLIN"/>
    <property type="match status" value="1"/>
</dbReference>
<dbReference type="Proteomes" id="UP001648503">
    <property type="component" value="Unassembled WGS sequence"/>
</dbReference>
<protein>
    <recommendedName>
        <fullName evidence="2">Cyclin N-terminal domain-containing protein</fullName>
    </recommendedName>
</protein>
<dbReference type="EMBL" id="JAFCIX010000005">
    <property type="protein sequence ID" value="KAH6601436.1"/>
    <property type="molecule type" value="Genomic_DNA"/>
</dbReference>
<evidence type="ECO:0000259" key="2">
    <source>
        <dbReference type="Pfam" id="PF00134"/>
    </source>
</evidence>
<organism evidence="3 4">
    <name type="scientific">Batrachochytrium salamandrivorans</name>
    <dbReference type="NCBI Taxonomy" id="1357716"/>
    <lineage>
        <taxon>Eukaryota</taxon>
        <taxon>Fungi</taxon>
        <taxon>Fungi incertae sedis</taxon>
        <taxon>Chytridiomycota</taxon>
        <taxon>Chytridiomycota incertae sedis</taxon>
        <taxon>Chytridiomycetes</taxon>
        <taxon>Rhizophydiales</taxon>
        <taxon>Rhizophydiales incertae sedis</taxon>
        <taxon>Batrachochytrium</taxon>
    </lineage>
</organism>